<evidence type="ECO:0000313" key="3">
    <source>
        <dbReference type="Proteomes" id="UP001602119"/>
    </source>
</evidence>
<accession>A0ABW6V495</accession>
<organism evidence="2 3">
    <name type="scientific">Microtetraspora fusca</name>
    <dbReference type="NCBI Taxonomy" id="1997"/>
    <lineage>
        <taxon>Bacteria</taxon>
        <taxon>Bacillati</taxon>
        <taxon>Actinomycetota</taxon>
        <taxon>Actinomycetes</taxon>
        <taxon>Streptosporangiales</taxon>
        <taxon>Streptosporangiaceae</taxon>
        <taxon>Microtetraspora</taxon>
    </lineage>
</organism>
<proteinExistence type="predicted"/>
<evidence type="ECO:0000313" key="2">
    <source>
        <dbReference type="EMBL" id="MFF4774140.1"/>
    </source>
</evidence>
<dbReference type="Proteomes" id="UP001602119">
    <property type="component" value="Unassembled WGS sequence"/>
</dbReference>
<dbReference type="RefSeq" id="WP_066939356.1">
    <property type="nucleotide sequence ID" value="NZ_BBYK01000043.1"/>
</dbReference>
<reference evidence="2 3" key="1">
    <citation type="submission" date="2024-10" db="EMBL/GenBank/DDBJ databases">
        <title>The Natural Products Discovery Center: Release of the First 8490 Sequenced Strains for Exploring Actinobacteria Biosynthetic Diversity.</title>
        <authorList>
            <person name="Kalkreuter E."/>
            <person name="Kautsar S.A."/>
            <person name="Yang D."/>
            <person name="Bader C.D."/>
            <person name="Teijaro C.N."/>
            <person name="Fluegel L."/>
            <person name="Davis C.M."/>
            <person name="Simpson J.R."/>
            <person name="Lauterbach L."/>
            <person name="Steele A.D."/>
            <person name="Gui C."/>
            <person name="Meng S."/>
            <person name="Li G."/>
            <person name="Viehrig K."/>
            <person name="Ye F."/>
            <person name="Su P."/>
            <person name="Kiefer A.F."/>
            <person name="Nichols A."/>
            <person name="Cepeda A.J."/>
            <person name="Yan W."/>
            <person name="Fan B."/>
            <person name="Jiang Y."/>
            <person name="Adhikari A."/>
            <person name="Zheng C.-J."/>
            <person name="Schuster L."/>
            <person name="Cowan T.M."/>
            <person name="Smanski M.J."/>
            <person name="Chevrette M.G."/>
            <person name="De Carvalho L.P.S."/>
            <person name="Shen B."/>
        </authorList>
    </citation>
    <scope>NUCLEOTIDE SEQUENCE [LARGE SCALE GENOMIC DNA]</scope>
    <source>
        <strain evidence="2 3">NPDC001281</strain>
    </source>
</reference>
<feature type="signal peptide" evidence="1">
    <location>
        <begin position="1"/>
        <end position="21"/>
    </location>
</feature>
<name>A0ABW6V495_MICFU</name>
<gene>
    <name evidence="2" type="ORF">ACFY05_14890</name>
</gene>
<dbReference type="EMBL" id="JBIAXI010000008">
    <property type="protein sequence ID" value="MFF4774140.1"/>
    <property type="molecule type" value="Genomic_DNA"/>
</dbReference>
<protein>
    <recommendedName>
        <fullName evidence="4">Lipoprotein</fullName>
    </recommendedName>
</protein>
<keyword evidence="1" id="KW-0732">Signal</keyword>
<keyword evidence="3" id="KW-1185">Reference proteome</keyword>
<dbReference type="PROSITE" id="PS51257">
    <property type="entry name" value="PROKAR_LIPOPROTEIN"/>
    <property type="match status" value="1"/>
</dbReference>
<evidence type="ECO:0000256" key="1">
    <source>
        <dbReference type="SAM" id="SignalP"/>
    </source>
</evidence>
<sequence>MRTLVLAATLALTLAGCEAPAFVPGAPPSFTASGTVLAAGASSSNKEGEKCEYTSRKSADIKEGLRLVLTDYAGKTVAIGSLGPGTLMLGDNPPATQRCEFRFSIPNVPGHSTFYGLKIGDRESVEFNAAKLRSGGLRIDTDV</sequence>
<comment type="caution">
    <text evidence="2">The sequence shown here is derived from an EMBL/GenBank/DDBJ whole genome shotgun (WGS) entry which is preliminary data.</text>
</comment>
<evidence type="ECO:0008006" key="4">
    <source>
        <dbReference type="Google" id="ProtNLM"/>
    </source>
</evidence>
<feature type="chain" id="PRO_5045459224" description="Lipoprotein" evidence="1">
    <location>
        <begin position="22"/>
        <end position="143"/>
    </location>
</feature>